<evidence type="ECO:0008006" key="4">
    <source>
        <dbReference type="Google" id="ProtNLM"/>
    </source>
</evidence>
<feature type="compositionally biased region" description="Basic residues" evidence="1">
    <location>
        <begin position="103"/>
        <end position="114"/>
    </location>
</feature>
<accession>A0A427AL58</accession>
<dbReference type="EMBL" id="AMZH03002039">
    <property type="protein sequence ID" value="RRT76999.1"/>
    <property type="molecule type" value="Genomic_DNA"/>
</dbReference>
<dbReference type="AlphaFoldDB" id="A0A427AL58"/>
<dbReference type="GO" id="GO:0006364">
    <property type="term" value="P:rRNA processing"/>
    <property type="evidence" value="ECO:0007669"/>
    <property type="project" value="InterPro"/>
</dbReference>
<evidence type="ECO:0000313" key="2">
    <source>
        <dbReference type="EMBL" id="RRT76999.1"/>
    </source>
</evidence>
<dbReference type="PANTHER" id="PTHR12202">
    <property type="entry name" value="ESF1 HOMOLOG"/>
    <property type="match status" value="1"/>
</dbReference>
<reference evidence="2 3" key="1">
    <citation type="journal article" date="2014" name="Agronomy (Basel)">
        <title>A Draft Genome Sequence for Ensete ventricosum, the Drought-Tolerant Tree Against Hunger.</title>
        <authorList>
            <person name="Harrison J."/>
            <person name="Moore K.A."/>
            <person name="Paszkiewicz K."/>
            <person name="Jones T."/>
            <person name="Grant M."/>
            <person name="Ambacheew D."/>
            <person name="Muzemil S."/>
            <person name="Studholme D.J."/>
        </authorList>
    </citation>
    <scope>NUCLEOTIDE SEQUENCE [LARGE SCALE GENOMIC DNA]</scope>
</reference>
<evidence type="ECO:0000256" key="1">
    <source>
        <dbReference type="SAM" id="MobiDB-lite"/>
    </source>
</evidence>
<feature type="compositionally biased region" description="Basic residues" evidence="1">
    <location>
        <begin position="135"/>
        <end position="146"/>
    </location>
</feature>
<feature type="non-terminal residue" evidence="2">
    <location>
        <position position="1"/>
    </location>
</feature>
<feature type="compositionally biased region" description="Basic and acidic residues" evidence="1">
    <location>
        <begin position="261"/>
        <end position="282"/>
    </location>
</feature>
<dbReference type="InterPro" id="IPR039754">
    <property type="entry name" value="Esf1"/>
</dbReference>
<proteinExistence type="predicted"/>
<feature type="compositionally biased region" description="Basic and acidic residues" evidence="1">
    <location>
        <begin position="147"/>
        <end position="173"/>
    </location>
</feature>
<name>A0A427AL58_ENSVE</name>
<gene>
    <name evidence="2" type="ORF">B296_00021080</name>
</gene>
<protein>
    <recommendedName>
        <fullName evidence="4">NUC153 domain-containing protein</fullName>
    </recommendedName>
</protein>
<evidence type="ECO:0000313" key="3">
    <source>
        <dbReference type="Proteomes" id="UP000287651"/>
    </source>
</evidence>
<comment type="caution">
    <text evidence="2">The sequence shown here is derived from an EMBL/GenBank/DDBJ whole genome shotgun (WGS) entry which is preliminary data.</text>
</comment>
<sequence>LSGVRGYCSSVGYCVHPDAPPVASYQGSGGTVRRSAAASALTRRLSPAVGGQGGTDRGLVWYIGSATSPVCRSTAMARDEKKRKKKSTQLRPDGDAIDEDVKIKKKNIKHKKPRLPTPPPVTVATEEEDLGDNKKAKKNKNKRKARKENCNAREIDDVEHTGEKESKESKNEKNSLITDARFAVAHFDPRFQRMPKRESKVVIDSRFTRMFSDKNFDTSAAPVDKRGKRKKGKTVNPLLHYYLQQEGEEENHLVNEGSAKVQREERPPRSEVDVSVEEGEKGSDDDEEEQRSASSSDDSGSTDDDDIEDDEVSSYSVNSDICRYLLASHEDTPVIDSETHRLAVVNMDWDHIKVSRMSYDQEIAI</sequence>
<dbReference type="PANTHER" id="PTHR12202:SF0">
    <property type="entry name" value="ESF1 HOMOLOG"/>
    <property type="match status" value="1"/>
</dbReference>
<feature type="region of interest" description="Disordered" evidence="1">
    <location>
        <begin position="73"/>
        <end position="178"/>
    </location>
</feature>
<dbReference type="GO" id="GO:0003723">
    <property type="term" value="F:RNA binding"/>
    <property type="evidence" value="ECO:0007669"/>
    <property type="project" value="TreeGrafter"/>
</dbReference>
<dbReference type="Proteomes" id="UP000287651">
    <property type="component" value="Unassembled WGS sequence"/>
</dbReference>
<organism evidence="2 3">
    <name type="scientific">Ensete ventricosum</name>
    <name type="common">Abyssinian banana</name>
    <name type="synonym">Musa ensete</name>
    <dbReference type="NCBI Taxonomy" id="4639"/>
    <lineage>
        <taxon>Eukaryota</taxon>
        <taxon>Viridiplantae</taxon>
        <taxon>Streptophyta</taxon>
        <taxon>Embryophyta</taxon>
        <taxon>Tracheophyta</taxon>
        <taxon>Spermatophyta</taxon>
        <taxon>Magnoliopsida</taxon>
        <taxon>Liliopsida</taxon>
        <taxon>Zingiberales</taxon>
        <taxon>Musaceae</taxon>
        <taxon>Ensete</taxon>
    </lineage>
</organism>
<feature type="region of interest" description="Disordered" evidence="1">
    <location>
        <begin position="210"/>
        <end position="314"/>
    </location>
</feature>
<feature type="compositionally biased region" description="Acidic residues" evidence="1">
    <location>
        <begin position="300"/>
        <end position="312"/>
    </location>
</feature>